<dbReference type="AlphaFoldDB" id="A0A1M4E0K7"/>
<name>A0A1M4E0K7_9ACTN</name>
<dbReference type="EMBL" id="LT559118">
    <property type="protein sequence ID" value="SBO92330.1"/>
    <property type="molecule type" value="Genomic_DNA"/>
</dbReference>
<reference evidence="2" key="1">
    <citation type="submission" date="2016-04" db="EMBL/GenBank/DDBJ databases">
        <authorList>
            <person name="Evans L.H."/>
            <person name="Alamgir A."/>
            <person name="Owens N."/>
            <person name="Weber N.D."/>
            <person name="Virtaneva K."/>
            <person name="Barbian K."/>
            <person name="Babar A."/>
            <person name="Rosenke K."/>
        </authorList>
    </citation>
    <scope>NUCLEOTIDE SEQUENCE</scope>
    <source>
        <strain evidence="2">Nono1</strain>
    </source>
</reference>
<protein>
    <submittedName>
        <fullName evidence="2">Uncharacterized protein</fullName>
    </submittedName>
</protein>
<sequence length="211" mass="23041">MAHACGEGVVGMRRAAMVLCLLLAAGCGAQERPYRPQEAPPPPAAAGTASATPRTRLPSQPRTIQVAAGLKARIEWPANPDPLLKVMVDQYVGTRKAVAERQRTYKEGLELDAAVQASEWVESFAREQWSMRGVGRLYNLRVSARVGKGAQIDACVDESGVRMVSTRTGKAVSPQPEWLRTPYGQSVAARRGADGVWRIRTYVPSRERCTR</sequence>
<organism evidence="2">
    <name type="scientific">Nonomuraea gerenzanensis</name>
    <dbReference type="NCBI Taxonomy" id="93944"/>
    <lineage>
        <taxon>Bacteria</taxon>
        <taxon>Bacillati</taxon>
        <taxon>Actinomycetota</taxon>
        <taxon>Actinomycetes</taxon>
        <taxon>Streptosporangiales</taxon>
        <taxon>Streptosporangiaceae</taxon>
        <taxon>Nonomuraea</taxon>
    </lineage>
</organism>
<proteinExistence type="predicted"/>
<feature type="region of interest" description="Disordered" evidence="1">
    <location>
        <begin position="32"/>
        <end position="61"/>
    </location>
</feature>
<accession>A0A1M4E0K7</accession>
<feature type="compositionally biased region" description="Low complexity" evidence="1">
    <location>
        <begin position="45"/>
        <end position="56"/>
    </location>
</feature>
<evidence type="ECO:0000313" key="2">
    <source>
        <dbReference type="EMBL" id="SBO92330.1"/>
    </source>
</evidence>
<gene>
    <name evidence="2" type="ORF">BN4615_P1844</name>
</gene>
<evidence type="ECO:0000256" key="1">
    <source>
        <dbReference type="SAM" id="MobiDB-lite"/>
    </source>
</evidence>